<keyword evidence="3" id="KW-1185">Reference proteome</keyword>
<dbReference type="SMART" id="SM01286">
    <property type="entry name" value="SPT16"/>
    <property type="match status" value="1"/>
</dbReference>
<feature type="domain" description="FACT complex subunit SPT16 middle" evidence="1">
    <location>
        <begin position="120"/>
        <end position="205"/>
    </location>
</feature>
<evidence type="ECO:0000313" key="2">
    <source>
        <dbReference type="EMBL" id="PCH42025.1"/>
    </source>
</evidence>
<dbReference type="EMBL" id="KB468124">
    <property type="protein sequence ID" value="PCH42025.1"/>
    <property type="molecule type" value="Genomic_DNA"/>
</dbReference>
<name>A0A2H3JKG5_WOLCO</name>
<protein>
    <recommendedName>
        <fullName evidence="1">FACT complex subunit SPT16 middle domain-containing protein</fullName>
    </recommendedName>
</protein>
<organism evidence="2 3">
    <name type="scientific">Wolfiporia cocos (strain MD-104)</name>
    <name type="common">Brown rot fungus</name>
    <dbReference type="NCBI Taxonomy" id="742152"/>
    <lineage>
        <taxon>Eukaryota</taxon>
        <taxon>Fungi</taxon>
        <taxon>Dikarya</taxon>
        <taxon>Basidiomycota</taxon>
        <taxon>Agaricomycotina</taxon>
        <taxon>Agaricomycetes</taxon>
        <taxon>Polyporales</taxon>
        <taxon>Phaeolaceae</taxon>
        <taxon>Wolfiporia</taxon>
    </lineage>
</organism>
<dbReference type="OrthoDB" id="25503at2759"/>
<gene>
    <name evidence="2" type="ORF">WOLCODRAFT_152076</name>
</gene>
<dbReference type="InterPro" id="IPR013953">
    <property type="entry name" value="FACT_SPT16_M"/>
</dbReference>
<dbReference type="Gene3D" id="2.30.29.210">
    <property type="entry name" value="FACT complex subunit Spt16p/Cdc68p"/>
    <property type="match status" value="1"/>
</dbReference>
<reference evidence="2 3" key="1">
    <citation type="journal article" date="2012" name="Science">
        <title>The Paleozoic origin of enzymatic lignin decomposition reconstructed from 31 fungal genomes.</title>
        <authorList>
            <person name="Floudas D."/>
            <person name="Binder M."/>
            <person name="Riley R."/>
            <person name="Barry K."/>
            <person name="Blanchette R.A."/>
            <person name="Henrissat B."/>
            <person name="Martinez A.T."/>
            <person name="Otillar R."/>
            <person name="Spatafora J.W."/>
            <person name="Yadav J.S."/>
            <person name="Aerts A."/>
            <person name="Benoit I."/>
            <person name="Boyd A."/>
            <person name="Carlson A."/>
            <person name="Copeland A."/>
            <person name="Coutinho P.M."/>
            <person name="de Vries R.P."/>
            <person name="Ferreira P."/>
            <person name="Findley K."/>
            <person name="Foster B."/>
            <person name="Gaskell J."/>
            <person name="Glotzer D."/>
            <person name="Gorecki P."/>
            <person name="Heitman J."/>
            <person name="Hesse C."/>
            <person name="Hori C."/>
            <person name="Igarashi K."/>
            <person name="Jurgens J.A."/>
            <person name="Kallen N."/>
            <person name="Kersten P."/>
            <person name="Kohler A."/>
            <person name="Kuees U."/>
            <person name="Kumar T.K.A."/>
            <person name="Kuo A."/>
            <person name="LaButti K."/>
            <person name="Larrondo L.F."/>
            <person name="Lindquist E."/>
            <person name="Ling A."/>
            <person name="Lombard V."/>
            <person name="Lucas S."/>
            <person name="Lundell T."/>
            <person name="Martin R."/>
            <person name="McLaughlin D.J."/>
            <person name="Morgenstern I."/>
            <person name="Morin E."/>
            <person name="Murat C."/>
            <person name="Nagy L.G."/>
            <person name="Nolan M."/>
            <person name="Ohm R.A."/>
            <person name="Patyshakuliyeva A."/>
            <person name="Rokas A."/>
            <person name="Ruiz-Duenas F.J."/>
            <person name="Sabat G."/>
            <person name="Salamov A."/>
            <person name="Samejima M."/>
            <person name="Schmutz J."/>
            <person name="Slot J.C."/>
            <person name="St John F."/>
            <person name="Stenlid J."/>
            <person name="Sun H."/>
            <person name="Sun S."/>
            <person name="Syed K."/>
            <person name="Tsang A."/>
            <person name="Wiebenga A."/>
            <person name="Young D."/>
            <person name="Pisabarro A."/>
            <person name="Eastwood D.C."/>
            <person name="Martin F."/>
            <person name="Cullen D."/>
            <person name="Grigoriev I.V."/>
            <person name="Hibbett D.S."/>
        </authorList>
    </citation>
    <scope>NUCLEOTIDE SEQUENCE [LARGE SCALE GENOMIC DNA]</scope>
    <source>
        <strain evidence="2 3">MD-104</strain>
    </source>
</reference>
<dbReference type="AlphaFoldDB" id="A0A2H3JKG5"/>
<proteinExistence type="predicted"/>
<sequence length="300" mass="34186">MFFLNQDTNGDRQSLAPAKKVLATKLNRNALPMKNKTASRKVSRSKTRSVAQEELIQLTRAKITEHQRELHTCLQMDGLEKYSEGGGGMGRNEGKLKGRKRFQSYRGKMALPREVEASGKNNEGEFTYLRVNFQTPGQFAGKEDTPFEDPDITDLKKEVNKHKQQKKEMADVIEQDVLVEIKGRRPLRLPEVFSPMGSQKIDILFSNMKHLFFQLCNYKAWEMCDLQTWLSILNVVHAGDIDGALEDLHAHHPSTAEAQEGFLLFQLCCHKFVKHILAASAALQHVKDVEKDVVHRAHEH</sequence>
<dbReference type="Proteomes" id="UP000218811">
    <property type="component" value="Unassembled WGS sequence"/>
</dbReference>
<accession>A0A2H3JKG5</accession>
<evidence type="ECO:0000313" key="3">
    <source>
        <dbReference type="Proteomes" id="UP000218811"/>
    </source>
</evidence>
<evidence type="ECO:0000259" key="1">
    <source>
        <dbReference type="SMART" id="SM01286"/>
    </source>
</evidence>
<dbReference type="STRING" id="742152.A0A2H3JKG5"/>